<evidence type="ECO:0000313" key="2">
    <source>
        <dbReference type="Proteomes" id="UP001165498"/>
    </source>
</evidence>
<organism evidence="1 2">
    <name type="scientific">Tahibacter harae</name>
    <dbReference type="NCBI Taxonomy" id="2963937"/>
    <lineage>
        <taxon>Bacteria</taxon>
        <taxon>Pseudomonadati</taxon>
        <taxon>Pseudomonadota</taxon>
        <taxon>Gammaproteobacteria</taxon>
        <taxon>Lysobacterales</taxon>
        <taxon>Rhodanobacteraceae</taxon>
        <taxon>Tahibacter</taxon>
    </lineage>
</organism>
<evidence type="ECO:0000313" key="1">
    <source>
        <dbReference type="EMBL" id="MCQ4165314.1"/>
    </source>
</evidence>
<proteinExistence type="predicted"/>
<protein>
    <submittedName>
        <fullName evidence="1">Uncharacterized protein</fullName>
    </submittedName>
</protein>
<sequence>MSETSYAVFFFPQALEALGDPVKPYLVDGPGGAHIVCAEVDTSGPLFGMTLTGKNERGLPSELEIMVPHAMIRLVMSVHSDHGIGFAVADRSQD</sequence>
<keyword evidence="2" id="KW-1185">Reference proteome</keyword>
<accession>A0ABT1QSR6</accession>
<dbReference type="Proteomes" id="UP001165498">
    <property type="component" value="Unassembled WGS sequence"/>
</dbReference>
<comment type="caution">
    <text evidence="1">The sequence shown here is derived from an EMBL/GenBank/DDBJ whole genome shotgun (WGS) entry which is preliminary data.</text>
</comment>
<dbReference type="RefSeq" id="WP_255914459.1">
    <property type="nucleotide sequence ID" value="NZ_JANFQO010000009.1"/>
</dbReference>
<gene>
    <name evidence="1" type="ORF">NM961_11385</name>
</gene>
<reference evidence="1" key="1">
    <citation type="submission" date="2022-07" db="EMBL/GenBank/DDBJ databases">
        <title>Tahibacter sp., a new gammaproteobacterium isolated from the silt sample collected at pig farm.</title>
        <authorList>
            <person name="Chen H."/>
        </authorList>
    </citation>
    <scope>NUCLEOTIDE SEQUENCE</scope>
    <source>
        <strain evidence="1">P2K</strain>
    </source>
</reference>
<name>A0ABT1QSR6_9GAMM</name>
<dbReference type="EMBL" id="JANFQO010000009">
    <property type="protein sequence ID" value="MCQ4165314.1"/>
    <property type="molecule type" value="Genomic_DNA"/>
</dbReference>